<dbReference type="Gene3D" id="3.40.309.10">
    <property type="entry name" value="Aldehyde Dehydrogenase, Chain A, domain 2"/>
    <property type="match status" value="1"/>
</dbReference>
<dbReference type="GO" id="GO:0016620">
    <property type="term" value="F:oxidoreductase activity, acting on the aldehyde or oxo group of donors, NAD or NADP as acceptor"/>
    <property type="evidence" value="ECO:0007669"/>
    <property type="project" value="InterPro"/>
</dbReference>
<feature type="domain" description="Aldehyde dehydrogenase" evidence="4">
    <location>
        <begin position="102"/>
        <end position="215"/>
    </location>
</feature>
<dbReference type="InterPro" id="IPR016161">
    <property type="entry name" value="Ald_DH/histidinol_DH"/>
</dbReference>
<dbReference type="PANTHER" id="PTHR11699">
    <property type="entry name" value="ALDEHYDE DEHYDROGENASE-RELATED"/>
    <property type="match status" value="1"/>
</dbReference>
<dbReference type="Gene3D" id="2.130.10.10">
    <property type="entry name" value="YVTN repeat-like/Quinoprotein amine dehydrogenase"/>
    <property type="match status" value="1"/>
</dbReference>
<reference evidence="5 6" key="1">
    <citation type="submission" date="2020-08" db="EMBL/GenBank/DDBJ databases">
        <title>Plant Genome Project.</title>
        <authorList>
            <person name="Zhang R.-G."/>
        </authorList>
    </citation>
    <scope>NUCLEOTIDE SEQUENCE [LARGE SCALE GENOMIC DNA]</scope>
    <source>
        <tissue evidence="5">Rhizome</tissue>
    </source>
</reference>
<evidence type="ECO:0000313" key="5">
    <source>
        <dbReference type="EMBL" id="KAG6530568.1"/>
    </source>
</evidence>
<evidence type="ECO:0000256" key="2">
    <source>
        <dbReference type="ARBA" id="ARBA00023002"/>
    </source>
</evidence>
<accession>A0A8J5LU82</accession>
<comment type="similarity">
    <text evidence="1">Belongs to the aldehyde dehydrogenase family.</text>
</comment>
<dbReference type="InterPro" id="IPR036322">
    <property type="entry name" value="WD40_repeat_dom_sf"/>
</dbReference>
<sequence>MDFRWSTLWFIEVRLKSPDFWISISGRCIRLLLKLDNHWNFHRIVAAVSVLHVLHLWCVDSCDIFEMNLRFVLLSGSDLIVVYWTLKFCLEVGVTFEAGRSERIYDEFVEKAKVRALKRIVGDPFKKGVEQGPQIDEEQFSKILRYIKSGINSGATLVTGGDRIGNKGYYIQATIFSDVQDEMKIAQDEIFGPVQSILKFRQAVALEHPNDIDAAAESILVEILPSIATSHESSFALQDANEVVRVSTSGNASFVLWLMSKNFMERLWDARTLTLLKTYVTECPVNACAISPLLDHVVIGGGQEAVHVTTTDRRAGKFEAKFFHKNLQEKIGGVKGHFGPINALAFNPDGRRHAKFQLC</sequence>
<proteinExistence type="inferred from homology"/>
<keyword evidence="2" id="KW-0560">Oxidoreductase</keyword>
<evidence type="ECO:0000256" key="1">
    <source>
        <dbReference type="ARBA" id="ARBA00009986"/>
    </source>
</evidence>
<evidence type="ECO:0000259" key="4">
    <source>
        <dbReference type="Pfam" id="PF00171"/>
    </source>
</evidence>
<organism evidence="5 6">
    <name type="scientific">Zingiber officinale</name>
    <name type="common">Ginger</name>
    <name type="synonym">Amomum zingiber</name>
    <dbReference type="NCBI Taxonomy" id="94328"/>
    <lineage>
        <taxon>Eukaryota</taxon>
        <taxon>Viridiplantae</taxon>
        <taxon>Streptophyta</taxon>
        <taxon>Embryophyta</taxon>
        <taxon>Tracheophyta</taxon>
        <taxon>Spermatophyta</taxon>
        <taxon>Magnoliopsida</taxon>
        <taxon>Liliopsida</taxon>
        <taxon>Zingiberales</taxon>
        <taxon>Zingiberaceae</taxon>
        <taxon>Zingiber</taxon>
    </lineage>
</organism>
<dbReference type="SUPFAM" id="SSF53720">
    <property type="entry name" value="ALDH-like"/>
    <property type="match status" value="1"/>
</dbReference>
<dbReference type="EMBL" id="JACMSC010000003">
    <property type="protein sequence ID" value="KAG6530568.1"/>
    <property type="molecule type" value="Genomic_DNA"/>
</dbReference>
<dbReference type="InterPro" id="IPR015943">
    <property type="entry name" value="WD40/YVTN_repeat-like_dom_sf"/>
</dbReference>
<dbReference type="InterPro" id="IPR016163">
    <property type="entry name" value="Ald_DH_C"/>
</dbReference>
<name>A0A8J5LU82_ZINOF</name>
<comment type="caution">
    <text evidence="5">The sequence shown here is derived from an EMBL/GenBank/DDBJ whole genome shotgun (WGS) entry which is preliminary data.</text>
</comment>
<protein>
    <recommendedName>
        <fullName evidence="4">Aldehyde dehydrogenase domain-containing protein</fullName>
    </recommendedName>
</protein>
<evidence type="ECO:0000313" key="6">
    <source>
        <dbReference type="Proteomes" id="UP000734854"/>
    </source>
</evidence>
<evidence type="ECO:0000256" key="3">
    <source>
        <dbReference type="ARBA" id="ARBA00023027"/>
    </source>
</evidence>
<dbReference type="Pfam" id="PF00171">
    <property type="entry name" value="Aldedh"/>
    <property type="match status" value="1"/>
</dbReference>
<gene>
    <name evidence="5" type="ORF">ZIOFF_012809</name>
</gene>
<keyword evidence="3" id="KW-0520">NAD</keyword>
<keyword evidence="6" id="KW-1185">Reference proteome</keyword>
<dbReference type="SUPFAM" id="SSF50978">
    <property type="entry name" value="WD40 repeat-like"/>
    <property type="match status" value="1"/>
</dbReference>
<dbReference type="Proteomes" id="UP000734854">
    <property type="component" value="Unassembled WGS sequence"/>
</dbReference>
<dbReference type="FunFam" id="3.40.309.10:FF:000065">
    <property type="entry name" value="Aldehyde dehydrogenase3"/>
    <property type="match status" value="1"/>
</dbReference>
<dbReference type="AlphaFoldDB" id="A0A8J5LU82"/>
<dbReference type="InterPro" id="IPR015590">
    <property type="entry name" value="Aldehyde_DH_dom"/>
</dbReference>